<evidence type="ECO:0000313" key="10">
    <source>
        <dbReference type="Proteomes" id="UP000309788"/>
    </source>
</evidence>
<dbReference type="OrthoDB" id="9805202at2"/>
<dbReference type="PANTHER" id="PTHR30600:SF10">
    <property type="entry name" value="BLL6722 PROTEIN"/>
    <property type="match status" value="1"/>
</dbReference>
<dbReference type="InterPro" id="IPR036909">
    <property type="entry name" value="Cyt_c-like_dom_sf"/>
</dbReference>
<evidence type="ECO:0000256" key="1">
    <source>
        <dbReference type="ARBA" id="ARBA00004196"/>
    </source>
</evidence>
<dbReference type="Gene3D" id="1.20.1420.20">
    <property type="entry name" value="M75 peptidase, HXXE motif"/>
    <property type="match status" value="1"/>
</dbReference>
<dbReference type="SUPFAM" id="SSF46626">
    <property type="entry name" value="Cytochrome c"/>
    <property type="match status" value="2"/>
</dbReference>
<dbReference type="GO" id="GO:0046872">
    <property type="term" value="F:metal ion binding"/>
    <property type="evidence" value="ECO:0007669"/>
    <property type="project" value="UniProtKB-KW"/>
</dbReference>
<evidence type="ECO:0000256" key="4">
    <source>
        <dbReference type="ARBA" id="ARBA00022729"/>
    </source>
</evidence>
<keyword evidence="5" id="KW-0560">Oxidoreductase</keyword>
<dbReference type="GO" id="GO:0009055">
    <property type="term" value="F:electron transfer activity"/>
    <property type="evidence" value="ECO:0007669"/>
    <property type="project" value="InterPro"/>
</dbReference>
<dbReference type="Gene3D" id="1.10.760.10">
    <property type="entry name" value="Cytochrome c-like domain"/>
    <property type="match status" value="2"/>
</dbReference>
<reference evidence="9 10" key="1">
    <citation type="submission" date="2019-05" db="EMBL/GenBank/DDBJ databases">
        <authorList>
            <person name="Qu J.-H."/>
        </authorList>
    </citation>
    <scope>NUCLEOTIDE SEQUENCE [LARGE SCALE GENOMIC DNA]</scope>
    <source>
        <strain evidence="9 10">Z12</strain>
    </source>
</reference>
<dbReference type="RefSeq" id="WP_138279365.1">
    <property type="nucleotide sequence ID" value="NZ_BMGE01000014.1"/>
</dbReference>
<dbReference type="InterPro" id="IPR051395">
    <property type="entry name" value="Cytochrome_c_Peroxidase/MauG"/>
</dbReference>
<evidence type="ECO:0000313" key="9">
    <source>
        <dbReference type="EMBL" id="TLU97474.1"/>
    </source>
</evidence>
<dbReference type="Proteomes" id="UP000309788">
    <property type="component" value="Unassembled WGS sequence"/>
</dbReference>
<evidence type="ECO:0000256" key="2">
    <source>
        <dbReference type="ARBA" id="ARBA00022617"/>
    </source>
</evidence>
<keyword evidence="6 7" id="KW-0408">Iron</keyword>
<keyword evidence="3 7" id="KW-0479">Metal-binding</keyword>
<keyword evidence="9" id="KW-0575">Peroxidase</keyword>
<evidence type="ECO:0000256" key="6">
    <source>
        <dbReference type="ARBA" id="ARBA00023004"/>
    </source>
</evidence>
<proteinExistence type="predicted"/>
<dbReference type="PANTHER" id="PTHR30600">
    <property type="entry name" value="CYTOCHROME C PEROXIDASE-RELATED"/>
    <property type="match status" value="1"/>
</dbReference>
<dbReference type="GO" id="GO:0004130">
    <property type="term" value="F:cytochrome-c peroxidase activity"/>
    <property type="evidence" value="ECO:0007669"/>
    <property type="project" value="TreeGrafter"/>
</dbReference>
<accession>A0A5R9KMM8</accession>
<protein>
    <submittedName>
        <fullName evidence="9">Cytochrome C peroxidase</fullName>
    </submittedName>
</protein>
<evidence type="ECO:0000259" key="8">
    <source>
        <dbReference type="PROSITE" id="PS51007"/>
    </source>
</evidence>
<dbReference type="InterPro" id="IPR009056">
    <property type="entry name" value="Cyt_c-like_dom"/>
</dbReference>
<keyword evidence="2 7" id="KW-0349">Heme</keyword>
<feature type="domain" description="Cytochrome c" evidence="8">
    <location>
        <begin position="297"/>
        <end position="398"/>
    </location>
</feature>
<keyword evidence="10" id="KW-1185">Reference proteome</keyword>
<feature type="domain" description="Cytochrome c" evidence="8">
    <location>
        <begin position="450"/>
        <end position="592"/>
    </location>
</feature>
<keyword evidence="4" id="KW-0732">Signal</keyword>
<dbReference type="AlphaFoldDB" id="A0A5R9KMM8"/>
<organism evidence="9 10">
    <name type="scientific">Dyadobacter sediminis</name>
    <dbReference type="NCBI Taxonomy" id="1493691"/>
    <lineage>
        <taxon>Bacteria</taxon>
        <taxon>Pseudomonadati</taxon>
        <taxon>Bacteroidota</taxon>
        <taxon>Cytophagia</taxon>
        <taxon>Cytophagales</taxon>
        <taxon>Spirosomataceae</taxon>
        <taxon>Dyadobacter</taxon>
    </lineage>
</organism>
<name>A0A5R9KMM8_9BACT</name>
<evidence type="ECO:0000256" key="7">
    <source>
        <dbReference type="PROSITE-ProRule" id="PRU00433"/>
    </source>
</evidence>
<dbReference type="GO" id="GO:0020037">
    <property type="term" value="F:heme binding"/>
    <property type="evidence" value="ECO:0007669"/>
    <property type="project" value="InterPro"/>
</dbReference>
<sequence length="594" mass="67493">MRSHSGTIIILLFLIFLLPCCKKAQSPKEVLYVQFNNDLSTLIFRNEQFLGFVRTMKNKAELQAEFLKLRMQYKKVEAFTEYFFPTTVRLVNGAPLDEVEDEENAVFEPGGLQVIEELIYTTDLLERDELVRHVRKLNVNLMRIKKLWVDIQVTDSHVLDALRLELFRLITLGISGFDTPASGHAVKESQQVLQSFQQYLKVYEEMIPSFKKLYDQTESAIAFLSKTKSFNELDRATFIADYINPICRNLHAYQKSAAIPFIRDRRLLRGDAATLFEPGAFDAEALLTNSRFAASADRIALGQKLFYDVRISGNGKTSCGSCHQPQLAYSDGQKTSKGFANEVMTRNAPTIRYAAFQQALFYDLRSPSLEDQAADVIHNKKEMHGSMQDIARLIGSDAEYIKLFRKAYPGIKNVPPAYIQNSLAVFVRSINPFNSSFDRYMRGDKQALTLDERKGFNLFMGKARCGTCHFVPLFNGTVPPDYQRTESEVLGVTMNTDWKNPRLDKDAGRGAHNHFPQWQHAFKTSTLRNVSKTAPYMHNGAYESLQQVMEFYNEGGGAGLGLPVPNQTLATDKLRLTKPEVKLIILFMESLTDH</sequence>
<dbReference type="Pfam" id="PF03150">
    <property type="entry name" value="CCP_MauG"/>
    <property type="match status" value="1"/>
</dbReference>
<gene>
    <name evidence="9" type="ORF">FEM55_00450</name>
</gene>
<dbReference type="EMBL" id="VCEI01000003">
    <property type="protein sequence ID" value="TLU97474.1"/>
    <property type="molecule type" value="Genomic_DNA"/>
</dbReference>
<dbReference type="InterPro" id="IPR004852">
    <property type="entry name" value="Di-haem_cyt_c_peroxidsae"/>
</dbReference>
<dbReference type="PROSITE" id="PS51007">
    <property type="entry name" value="CYTC"/>
    <property type="match status" value="2"/>
</dbReference>
<comment type="caution">
    <text evidence="9">The sequence shown here is derived from an EMBL/GenBank/DDBJ whole genome shotgun (WGS) entry which is preliminary data.</text>
</comment>
<evidence type="ECO:0000256" key="5">
    <source>
        <dbReference type="ARBA" id="ARBA00023002"/>
    </source>
</evidence>
<dbReference type="GO" id="GO:0030313">
    <property type="term" value="C:cell envelope"/>
    <property type="evidence" value="ECO:0007669"/>
    <property type="project" value="UniProtKB-SubCell"/>
</dbReference>
<evidence type="ECO:0000256" key="3">
    <source>
        <dbReference type="ARBA" id="ARBA00022723"/>
    </source>
</evidence>
<dbReference type="InterPro" id="IPR038352">
    <property type="entry name" value="Imelysin_sf"/>
</dbReference>
<comment type="subcellular location">
    <subcellularLocation>
        <location evidence="1">Cell envelope</location>
    </subcellularLocation>
</comment>